<name>A0A6F9DY05_9ASCI</name>
<evidence type="ECO:0000256" key="1">
    <source>
        <dbReference type="ARBA" id="ARBA00004123"/>
    </source>
</evidence>
<feature type="domain" description="CCHC-type" evidence="11">
    <location>
        <begin position="154"/>
        <end position="170"/>
    </location>
</feature>
<feature type="compositionally biased region" description="Basic and acidic residues" evidence="10">
    <location>
        <begin position="35"/>
        <end position="49"/>
    </location>
</feature>
<feature type="domain" description="CCHC-type" evidence="11">
    <location>
        <begin position="205"/>
        <end position="221"/>
    </location>
</feature>
<feature type="domain" description="CCHC-type" evidence="11">
    <location>
        <begin position="250"/>
        <end position="265"/>
    </location>
</feature>
<dbReference type="EMBL" id="LR792028">
    <property type="protein sequence ID" value="CAB3267890.1"/>
    <property type="molecule type" value="mRNA"/>
</dbReference>
<keyword evidence="4 9" id="KW-0863">Zinc-finger</keyword>
<evidence type="ECO:0000256" key="9">
    <source>
        <dbReference type="PROSITE-ProRule" id="PRU00047"/>
    </source>
</evidence>
<dbReference type="GO" id="GO:0071037">
    <property type="term" value="P:nuclear polyadenylation-dependent snRNA catabolic process"/>
    <property type="evidence" value="ECO:0007669"/>
    <property type="project" value="TreeGrafter"/>
</dbReference>
<evidence type="ECO:0000256" key="4">
    <source>
        <dbReference type="ARBA" id="ARBA00022771"/>
    </source>
</evidence>
<evidence type="ECO:0000256" key="3">
    <source>
        <dbReference type="ARBA" id="ARBA00022737"/>
    </source>
</evidence>
<dbReference type="InterPro" id="IPR051644">
    <property type="entry name" value="TRAMP_AT-DNA-binding"/>
</dbReference>
<keyword evidence="5" id="KW-0862">Zinc</keyword>
<dbReference type="GO" id="GO:0071039">
    <property type="term" value="P:nuclear polyadenylation-dependent CUT catabolic process"/>
    <property type="evidence" value="ECO:0007669"/>
    <property type="project" value="TreeGrafter"/>
</dbReference>
<protein>
    <recommendedName>
        <fullName evidence="7">Zinc finger CCHC domain-containing protein 7</fullName>
    </recommendedName>
    <alternativeName>
        <fullName evidence="8">TRAMP-like complex RNA-binding factor ZCCHC7</fullName>
    </alternativeName>
</protein>
<dbReference type="InterPro" id="IPR036875">
    <property type="entry name" value="Znf_CCHC_sf"/>
</dbReference>
<feature type="region of interest" description="Disordered" evidence="10">
    <location>
        <begin position="33"/>
        <end position="54"/>
    </location>
</feature>
<dbReference type="GO" id="GO:0008270">
    <property type="term" value="F:zinc ion binding"/>
    <property type="evidence" value="ECO:0007669"/>
    <property type="project" value="UniProtKB-KW"/>
</dbReference>
<keyword evidence="2" id="KW-0479">Metal-binding</keyword>
<proteinExistence type="evidence at transcript level"/>
<evidence type="ECO:0000256" key="7">
    <source>
        <dbReference type="ARBA" id="ARBA00041190"/>
    </source>
</evidence>
<evidence type="ECO:0000256" key="5">
    <source>
        <dbReference type="ARBA" id="ARBA00022833"/>
    </source>
</evidence>
<organism evidence="12">
    <name type="scientific">Phallusia mammillata</name>
    <dbReference type="NCBI Taxonomy" id="59560"/>
    <lineage>
        <taxon>Eukaryota</taxon>
        <taxon>Metazoa</taxon>
        <taxon>Chordata</taxon>
        <taxon>Tunicata</taxon>
        <taxon>Ascidiacea</taxon>
        <taxon>Phlebobranchia</taxon>
        <taxon>Ascidiidae</taxon>
        <taxon>Phallusia</taxon>
    </lineage>
</organism>
<gene>
    <name evidence="12" type="primary">Zcchc7-001</name>
</gene>
<sequence length="314" mass="36629">MEFSESDFSDSDLEFKLYSQIHYSTEYCETVNGKTDTKNQEDHNVKNGNDDEETQNNLHSWFTLLEDAPSVKSHKTSSKKKVKFKDEEEFSCDNNWEYITNSAEESSSNVSGITLNIDKQKHEVSNPTWDTPEDDIQPNSFDRKRYYSPKTSQRCKNCDTPGHVQANCPQPRKRLPCHLCGKRGHSSKFCKDFKALNTREKVKTKCKRCGQVGHNNTECPDIWRQFHLTVKPGKLVTSVLPSKPTNRMYCFNCSRKGHCGYQCKKVRYKPYFSAQCSRIFKYDTGIHIKKAKLDKFIKKKKLKSKIKKFKFNHR</sequence>
<dbReference type="GO" id="GO:0071038">
    <property type="term" value="P:TRAMP-dependent tRNA surveillance pathway"/>
    <property type="evidence" value="ECO:0007669"/>
    <property type="project" value="TreeGrafter"/>
</dbReference>
<dbReference type="GO" id="GO:0031499">
    <property type="term" value="C:TRAMP complex"/>
    <property type="evidence" value="ECO:0007669"/>
    <property type="project" value="TreeGrafter"/>
</dbReference>
<accession>A0A6F9DY05</accession>
<dbReference type="Pfam" id="PF00098">
    <property type="entry name" value="zf-CCHC"/>
    <property type="match status" value="1"/>
</dbReference>
<evidence type="ECO:0000256" key="2">
    <source>
        <dbReference type="ARBA" id="ARBA00022723"/>
    </source>
</evidence>
<keyword evidence="6" id="KW-0539">Nucleus</keyword>
<dbReference type="GO" id="GO:0071031">
    <property type="term" value="P:nuclear mRNA surveillance of mRNA 3'-end processing"/>
    <property type="evidence" value="ECO:0007669"/>
    <property type="project" value="TreeGrafter"/>
</dbReference>
<comment type="subcellular location">
    <subcellularLocation>
        <location evidence="1">Nucleus</location>
    </subcellularLocation>
</comment>
<dbReference type="InterPro" id="IPR001878">
    <property type="entry name" value="Znf_CCHC"/>
</dbReference>
<evidence type="ECO:0000256" key="10">
    <source>
        <dbReference type="SAM" id="MobiDB-lite"/>
    </source>
</evidence>
<keyword evidence="3" id="KW-0677">Repeat</keyword>
<evidence type="ECO:0000256" key="6">
    <source>
        <dbReference type="ARBA" id="ARBA00023242"/>
    </source>
</evidence>
<evidence type="ECO:0000256" key="8">
    <source>
        <dbReference type="ARBA" id="ARBA00043023"/>
    </source>
</evidence>
<dbReference type="PANTHER" id="PTHR46543">
    <property type="entry name" value="ZINC FINGER CCHC DOMAIN-CONTAINING PROTEIN 7"/>
    <property type="match status" value="1"/>
</dbReference>
<dbReference type="SUPFAM" id="SSF57756">
    <property type="entry name" value="Retrovirus zinc finger-like domains"/>
    <property type="match status" value="1"/>
</dbReference>
<dbReference type="AlphaFoldDB" id="A0A6F9DY05"/>
<dbReference type="GO" id="GO:0003723">
    <property type="term" value="F:RNA binding"/>
    <property type="evidence" value="ECO:0007669"/>
    <property type="project" value="TreeGrafter"/>
</dbReference>
<dbReference type="PANTHER" id="PTHR46543:SF1">
    <property type="entry name" value="ZINC FINGER CCHC DOMAIN-CONTAINING PROTEIN 7"/>
    <property type="match status" value="1"/>
</dbReference>
<dbReference type="Gene3D" id="4.10.60.10">
    <property type="entry name" value="Zinc finger, CCHC-type"/>
    <property type="match status" value="2"/>
</dbReference>
<dbReference type="GO" id="GO:0071036">
    <property type="term" value="P:nuclear polyadenylation-dependent snoRNA catabolic process"/>
    <property type="evidence" value="ECO:0007669"/>
    <property type="project" value="TreeGrafter"/>
</dbReference>
<dbReference type="SMART" id="SM00343">
    <property type="entry name" value="ZnF_C2HC"/>
    <property type="match status" value="4"/>
</dbReference>
<reference evidence="12" key="1">
    <citation type="submission" date="2020-04" db="EMBL/GenBank/DDBJ databases">
        <authorList>
            <person name="Neveu A P."/>
        </authorList>
    </citation>
    <scope>NUCLEOTIDE SEQUENCE</scope>
    <source>
        <tissue evidence="12">Whole embryo</tissue>
    </source>
</reference>
<dbReference type="GO" id="GO:0071035">
    <property type="term" value="P:nuclear polyadenylation-dependent rRNA catabolic process"/>
    <property type="evidence" value="ECO:0007669"/>
    <property type="project" value="TreeGrafter"/>
</dbReference>
<evidence type="ECO:0000259" key="11">
    <source>
        <dbReference type="PROSITE" id="PS50158"/>
    </source>
</evidence>
<dbReference type="PROSITE" id="PS50158">
    <property type="entry name" value="ZF_CCHC"/>
    <property type="match status" value="3"/>
</dbReference>
<evidence type="ECO:0000313" key="12">
    <source>
        <dbReference type="EMBL" id="CAB3267890.1"/>
    </source>
</evidence>